<evidence type="ECO:0008006" key="4">
    <source>
        <dbReference type="Google" id="ProtNLM"/>
    </source>
</evidence>
<feature type="compositionally biased region" description="Low complexity" evidence="1">
    <location>
        <begin position="400"/>
        <end position="440"/>
    </location>
</feature>
<evidence type="ECO:0000256" key="1">
    <source>
        <dbReference type="SAM" id="MobiDB-lite"/>
    </source>
</evidence>
<feature type="compositionally biased region" description="Low complexity" evidence="1">
    <location>
        <begin position="446"/>
        <end position="489"/>
    </location>
</feature>
<dbReference type="Proteomes" id="UP000008312">
    <property type="component" value="Unassembled WGS sequence"/>
</dbReference>
<feature type="region of interest" description="Disordered" evidence="1">
    <location>
        <begin position="311"/>
        <end position="489"/>
    </location>
</feature>
<proteinExistence type="predicted"/>
<sequence>MKCLDSYNYVTTTECTTQALVCRNGMEVIVTPPVDQRCYNGEFIALSNCPNCNFQGFICVDNQGVQVNDRCTSFIQTCNNGFLSDIVTVESGLQCLNRQIIREDCCPRQTCDWEGTRCVDSAGRWNMNDCVSFSITCENGETEGLMPVEPDKRCRNGTMVAVTDCACEPVPYECNWNGVRCTDRIGMPVLEGCSSYYEVCINNKISSPLPVPDGFACLNNQMVASEGCLVNPNNTCSFCGFLCTTEKGDIVNDDCTGFWIQCTDGKVSEVFPAPEGSVCYQGAFENPSVCPVKPTVCINCPTGPTGYTGPAGATGVTGPQGPQGPQGRTGVQGPQGPQGPTGPTGEPGHKGVTGPTGPRGNPGLTGPTGEPGATGITGPTGGTGPTGPQGEQGRRGDRGATGATGPIGPTGPTGITGATGATGPTGPQGPHGVRGVTGPIGPTGPTGPTGATGLSGPTGPTGETGPTGPTGPTGATGATGATGVTGATGPEVSLADEFPELPNQLEFFGSVSLLYLGAGAGGDQDFQVLTGNVPVNWGDYTVTLGNTLTTDTTPVTITGDQFSVNRRVWTGG</sequence>
<dbReference type="EMBL" id="FN668639">
    <property type="protein sequence ID" value="CBK20854.2"/>
    <property type="molecule type" value="Genomic_DNA"/>
</dbReference>
<feature type="compositionally biased region" description="Gly residues" evidence="1">
    <location>
        <begin position="378"/>
        <end position="387"/>
    </location>
</feature>
<dbReference type="Pfam" id="PF01391">
    <property type="entry name" value="Collagen"/>
    <property type="match status" value="2"/>
</dbReference>
<feature type="compositionally biased region" description="Low complexity" evidence="1">
    <location>
        <begin position="361"/>
        <end position="377"/>
    </location>
</feature>
<reference evidence="2" key="1">
    <citation type="submission" date="2010-02" db="EMBL/GenBank/DDBJ databases">
        <title>Sequencing and annotation of the Blastocystis hominis genome.</title>
        <authorList>
            <person name="Wincker P."/>
        </authorList>
    </citation>
    <scope>NUCLEOTIDE SEQUENCE</scope>
    <source>
        <strain evidence="2">Singapore isolate B</strain>
    </source>
</reference>
<dbReference type="InterPro" id="IPR008160">
    <property type="entry name" value="Collagen"/>
</dbReference>
<dbReference type="GeneID" id="24918386"/>
<protein>
    <recommendedName>
        <fullName evidence="4">EGF-like domain-containing protein</fullName>
    </recommendedName>
</protein>
<feature type="compositionally biased region" description="Low complexity" evidence="1">
    <location>
        <begin position="311"/>
        <end position="335"/>
    </location>
</feature>
<dbReference type="PANTHER" id="PTHR37456:SF6">
    <property type="entry name" value="COLLAGEN ALPHA-1(XXIII) CHAIN-LIKE ISOFORM X2"/>
    <property type="match status" value="1"/>
</dbReference>
<gene>
    <name evidence="2" type="ORF">GSBLH_T00001107001</name>
</gene>
<dbReference type="InParanoid" id="D8LX59"/>
<evidence type="ECO:0000313" key="3">
    <source>
        <dbReference type="Proteomes" id="UP000008312"/>
    </source>
</evidence>
<keyword evidence="3" id="KW-1185">Reference proteome</keyword>
<dbReference type="OrthoDB" id="7250310at2759"/>
<dbReference type="PANTHER" id="PTHR37456">
    <property type="entry name" value="SI:CH211-266K2.1"/>
    <property type="match status" value="1"/>
</dbReference>
<dbReference type="AlphaFoldDB" id="D8LX59"/>
<dbReference type="RefSeq" id="XP_012894902.1">
    <property type="nucleotide sequence ID" value="XM_013039448.1"/>
</dbReference>
<dbReference type="InterPro" id="IPR050938">
    <property type="entry name" value="Collagen_Structural_Proteins"/>
</dbReference>
<organism evidence="2">
    <name type="scientific">Blastocystis hominis</name>
    <dbReference type="NCBI Taxonomy" id="12968"/>
    <lineage>
        <taxon>Eukaryota</taxon>
        <taxon>Sar</taxon>
        <taxon>Stramenopiles</taxon>
        <taxon>Bigyra</taxon>
        <taxon>Opalozoa</taxon>
        <taxon>Opalinata</taxon>
        <taxon>Blastocystidae</taxon>
        <taxon>Blastocystis</taxon>
    </lineage>
</organism>
<evidence type="ECO:0000313" key="2">
    <source>
        <dbReference type="EMBL" id="CBK20854.2"/>
    </source>
</evidence>
<accession>D8LX59</accession>
<name>D8LX59_BLAHO</name>